<evidence type="ECO:0000256" key="3">
    <source>
        <dbReference type="ARBA" id="ARBA00022989"/>
    </source>
</evidence>
<evidence type="ECO:0000256" key="4">
    <source>
        <dbReference type="ARBA" id="ARBA00023136"/>
    </source>
</evidence>
<protein>
    <recommendedName>
        <fullName evidence="6">Amino acid transporter transmembrane domain-containing protein</fullName>
    </recommendedName>
</protein>
<dbReference type="GO" id="GO:0015179">
    <property type="term" value="F:L-amino acid transmembrane transporter activity"/>
    <property type="evidence" value="ECO:0007669"/>
    <property type="project" value="TreeGrafter"/>
</dbReference>
<dbReference type="PANTHER" id="PTHR22950:SF703">
    <property type="entry name" value="AMINO ACID TRANSPORTER TRANSMEMBRANE DOMAIN-CONTAINING PROTEIN"/>
    <property type="match status" value="1"/>
</dbReference>
<comment type="subcellular location">
    <subcellularLocation>
        <location evidence="1">Membrane</location>
        <topology evidence="1">Multi-pass membrane protein</topology>
    </subcellularLocation>
</comment>
<evidence type="ECO:0000259" key="6">
    <source>
        <dbReference type="Pfam" id="PF01490"/>
    </source>
</evidence>
<proteinExistence type="predicted"/>
<dbReference type="Pfam" id="PF01490">
    <property type="entry name" value="Aa_trans"/>
    <property type="match status" value="1"/>
</dbReference>
<feature type="non-terminal residue" evidence="7">
    <location>
        <position position="107"/>
    </location>
</feature>
<dbReference type="GO" id="GO:0005774">
    <property type="term" value="C:vacuolar membrane"/>
    <property type="evidence" value="ECO:0007669"/>
    <property type="project" value="TreeGrafter"/>
</dbReference>
<name>A0AAV5TFG7_9BILA</name>
<reference evidence="7" key="1">
    <citation type="submission" date="2023-10" db="EMBL/GenBank/DDBJ databases">
        <title>Genome assembly of Pristionchus species.</title>
        <authorList>
            <person name="Yoshida K."/>
            <person name="Sommer R.J."/>
        </authorList>
    </citation>
    <scope>NUCLEOTIDE SEQUENCE</scope>
    <source>
        <strain evidence="7">RS0144</strain>
    </source>
</reference>
<evidence type="ECO:0000256" key="2">
    <source>
        <dbReference type="ARBA" id="ARBA00022692"/>
    </source>
</evidence>
<feature type="transmembrane region" description="Helical" evidence="5">
    <location>
        <begin position="72"/>
        <end position="95"/>
    </location>
</feature>
<feature type="domain" description="Amino acid transporter transmembrane" evidence="6">
    <location>
        <begin position="2"/>
        <end position="103"/>
    </location>
</feature>
<dbReference type="Proteomes" id="UP001432027">
    <property type="component" value="Unassembled WGS sequence"/>
</dbReference>
<evidence type="ECO:0000256" key="1">
    <source>
        <dbReference type="ARBA" id="ARBA00004141"/>
    </source>
</evidence>
<accession>A0AAV5TFG7</accession>
<gene>
    <name evidence="7" type="ORF">PENTCL1PPCAC_15324</name>
</gene>
<evidence type="ECO:0000313" key="8">
    <source>
        <dbReference type="Proteomes" id="UP001432027"/>
    </source>
</evidence>
<evidence type="ECO:0000256" key="5">
    <source>
        <dbReference type="SAM" id="Phobius"/>
    </source>
</evidence>
<dbReference type="InterPro" id="IPR013057">
    <property type="entry name" value="AA_transpt_TM"/>
</dbReference>
<keyword evidence="3 5" id="KW-1133">Transmembrane helix</keyword>
<keyword evidence="2 5" id="KW-0812">Transmembrane</keyword>
<dbReference type="PANTHER" id="PTHR22950">
    <property type="entry name" value="AMINO ACID TRANSPORTER"/>
    <property type="match status" value="1"/>
</dbReference>
<feature type="non-terminal residue" evidence="7">
    <location>
        <position position="1"/>
    </location>
</feature>
<keyword evidence="4 5" id="KW-0472">Membrane</keyword>
<organism evidence="7 8">
    <name type="scientific">Pristionchus entomophagus</name>
    <dbReference type="NCBI Taxonomy" id="358040"/>
    <lineage>
        <taxon>Eukaryota</taxon>
        <taxon>Metazoa</taxon>
        <taxon>Ecdysozoa</taxon>
        <taxon>Nematoda</taxon>
        <taxon>Chromadorea</taxon>
        <taxon>Rhabditida</taxon>
        <taxon>Rhabditina</taxon>
        <taxon>Diplogasteromorpha</taxon>
        <taxon>Diplogasteroidea</taxon>
        <taxon>Neodiplogasteridae</taxon>
        <taxon>Pristionchus</taxon>
    </lineage>
</organism>
<evidence type="ECO:0000313" key="7">
    <source>
        <dbReference type="EMBL" id="GMS93149.1"/>
    </source>
</evidence>
<dbReference type="EMBL" id="BTSX01000004">
    <property type="protein sequence ID" value="GMS93149.1"/>
    <property type="molecule type" value="Genomic_DNA"/>
</dbReference>
<comment type="caution">
    <text evidence="7">The sequence shown here is derived from an EMBL/GenBank/DDBJ whole genome shotgun (WGS) entry which is preliminary data.</text>
</comment>
<keyword evidence="8" id="KW-1185">Reference proteome</keyword>
<feature type="transmembrane region" description="Helical" evidence="5">
    <location>
        <begin position="17"/>
        <end position="36"/>
    </location>
</feature>
<sequence length="107" mass="11794">AGGGLVALPSSFVNSGLWPGIGMTVISAVLSAYTGVQLGENWIIMQERWPKYTESCRKPYPEMAFRALGKGVRIFVIIIIALQQFGFSVVFLLLASNNISSFLFTFW</sequence>
<dbReference type="AlphaFoldDB" id="A0AAV5TFG7"/>